<feature type="domain" description="Histidine kinase" evidence="10">
    <location>
        <begin position="221"/>
        <end position="439"/>
    </location>
</feature>
<dbReference type="Gene3D" id="1.10.287.130">
    <property type="match status" value="1"/>
</dbReference>
<evidence type="ECO:0000256" key="3">
    <source>
        <dbReference type="ARBA" id="ARBA00012438"/>
    </source>
</evidence>
<evidence type="ECO:0000256" key="4">
    <source>
        <dbReference type="ARBA" id="ARBA00022553"/>
    </source>
</evidence>
<dbReference type="InterPro" id="IPR001789">
    <property type="entry name" value="Sig_transdc_resp-reg_receiver"/>
</dbReference>
<comment type="caution">
    <text evidence="12">The sequence shown here is derived from an EMBL/GenBank/DDBJ whole genome shotgun (WGS) entry which is preliminary data.</text>
</comment>
<feature type="domain" description="Response regulatory" evidence="11">
    <location>
        <begin position="454"/>
        <end position="568"/>
    </location>
</feature>
<evidence type="ECO:0000259" key="10">
    <source>
        <dbReference type="PROSITE" id="PS50109"/>
    </source>
</evidence>
<evidence type="ECO:0000256" key="7">
    <source>
        <dbReference type="ARBA" id="ARBA00023012"/>
    </source>
</evidence>
<dbReference type="SUPFAM" id="SSF52172">
    <property type="entry name" value="CheY-like"/>
    <property type="match status" value="2"/>
</dbReference>
<name>A0ABT5L4Y8_9ALTE</name>
<keyword evidence="7" id="KW-0902">Two-component regulatory system</keyword>
<dbReference type="InterPro" id="IPR036890">
    <property type="entry name" value="HATPase_C_sf"/>
</dbReference>
<dbReference type="Pfam" id="PF00072">
    <property type="entry name" value="Response_reg"/>
    <property type="match status" value="2"/>
</dbReference>
<dbReference type="Pfam" id="PF13675">
    <property type="entry name" value="PilJ"/>
    <property type="match status" value="1"/>
</dbReference>
<evidence type="ECO:0000256" key="5">
    <source>
        <dbReference type="ARBA" id="ARBA00022692"/>
    </source>
</evidence>
<keyword evidence="13" id="KW-1185">Reference proteome</keyword>
<dbReference type="Pfam" id="PF02518">
    <property type="entry name" value="HATPase_c"/>
    <property type="match status" value="1"/>
</dbReference>
<comment type="subcellular location">
    <subcellularLocation>
        <location evidence="2">Membrane</location>
        <topology evidence="2">Multi-pass membrane protein</topology>
    </subcellularLocation>
</comment>
<dbReference type="PRINTS" id="PR00344">
    <property type="entry name" value="BCTRLSENSOR"/>
</dbReference>
<dbReference type="PROSITE" id="PS50109">
    <property type="entry name" value="HIS_KIN"/>
    <property type="match status" value="1"/>
</dbReference>
<comment type="catalytic activity">
    <reaction evidence="1">
        <text>ATP + protein L-histidine = ADP + protein N-phospho-L-histidine.</text>
        <dbReference type="EC" id="2.7.13.3"/>
    </reaction>
</comment>
<dbReference type="InterPro" id="IPR004358">
    <property type="entry name" value="Sig_transdc_His_kin-like_C"/>
</dbReference>
<dbReference type="Gene3D" id="3.40.50.2300">
    <property type="match status" value="2"/>
</dbReference>
<dbReference type="Pfam" id="PF00512">
    <property type="entry name" value="HisKA"/>
    <property type="match status" value="1"/>
</dbReference>
<dbReference type="SUPFAM" id="SSF47384">
    <property type="entry name" value="Homodimeric domain of signal transducing histidine kinase"/>
    <property type="match status" value="1"/>
</dbReference>
<dbReference type="InterPro" id="IPR003594">
    <property type="entry name" value="HATPase_dom"/>
</dbReference>
<dbReference type="SUPFAM" id="SSF55874">
    <property type="entry name" value="ATPase domain of HSP90 chaperone/DNA topoisomerase II/histidine kinase"/>
    <property type="match status" value="1"/>
</dbReference>
<reference evidence="12 13" key="1">
    <citation type="submission" date="2022-10" db="EMBL/GenBank/DDBJ databases">
        <title>Alteromonas sp. chi3 Genome sequencing.</title>
        <authorList>
            <person name="Park S."/>
        </authorList>
    </citation>
    <scope>NUCLEOTIDE SEQUENCE [LARGE SCALE GENOMIC DNA]</scope>
    <source>
        <strain evidence="13">chi3</strain>
    </source>
</reference>
<dbReference type="InterPro" id="IPR036097">
    <property type="entry name" value="HisK_dim/P_sf"/>
</dbReference>
<gene>
    <name evidence="12" type="ORF">OIK42_12355</name>
</gene>
<protein>
    <recommendedName>
        <fullName evidence="3">histidine kinase</fullName>
        <ecNumber evidence="3">2.7.13.3</ecNumber>
    </recommendedName>
</protein>
<dbReference type="SMART" id="SM00387">
    <property type="entry name" value="HATPase_c"/>
    <property type="match status" value="1"/>
</dbReference>
<dbReference type="InterPro" id="IPR003661">
    <property type="entry name" value="HisK_dim/P_dom"/>
</dbReference>
<dbReference type="PANTHER" id="PTHR45339">
    <property type="entry name" value="HYBRID SIGNAL TRANSDUCTION HISTIDINE KINASE J"/>
    <property type="match status" value="1"/>
</dbReference>
<dbReference type="InterPro" id="IPR029095">
    <property type="entry name" value="NarX-like_N"/>
</dbReference>
<dbReference type="CDD" id="cd17546">
    <property type="entry name" value="REC_hyHK_CKI1_RcsC-like"/>
    <property type="match status" value="1"/>
</dbReference>
<evidence type="ECO:0000256" key="6">
    <source>
        <dbReference type="ARBA" id="ARBA00022989"/>
    </source>
</evidence>
<dbReference type="SMART" id="SM00388">
    <property type="entry name" value="HisKA"/>
    <property type="match status" value="1"/>
</dbReference>
<dbReference type="CDD" id="cd00082">
    <property type="entry name" value="HisKA"/>
    <property type="match status" value="1"/>
</dbReference>
<keyword evidence="4 9" id="KW-0597">Phosphoprotein</keyword>
<evidence type="ECO:0000256" key="1">
    <source>
        <dbReference type="ARBA" id="ARBA00000085"/>
    </source>
</evidence>
<evidence type="ECO:0000256" key="8">
    <source>
        <dbReference type="ARBA" id="ARBA00023136"/>
    </source>
</evidence>
<feature type="domain" description="Response regulatory" evidence="11">
    <location>
        <begin position="588"/>
        <end position="704"/>
    </location>
</feature>
<sequence length="706" mass="77925">MTLTARYILALVLIAVTVSISAWTIQDLLSTQRKDAEIINRAGQQRMLSQRISLAVTRLSQCDTPDSLPRDTLAIALKRFSENHTYLVNQPNMPARLHAMYFSDGGLDAQSQAYLQAGYRLLNNGQCFAVPEIFAQAYSDQLLIKLDEAVDIFEQSARERVAEIETIEFYLWVITLLMLLGEALLIFRPMVQKINRTIARLKVAKEEAEAASKAKSSFLANMSHELRTPMNGMFGMIELARENPGKANAYLKKALAAGNQLLTLINDILDLSKIEADKLVISNEHFNLLEMLDDLATLYSISCQRKNLAFNYQRSSNLPTTVIGDPKRMSQVLHNLLSNAVKFTPKGSVTLEVALVQHGQRDWLSFRVTDTGVGILPEHAESIFNDFEQGNQSTTKLFGGTGLGLSIAKRLATLMDGKLSFDSAEQQGSEFRFLLPVNIPLAQPGDLLPAVSLKAAVVDDLQTSREYLSHILSEMGVETLTFSSAQDFLDCEKKFDVALIDLSMPEIDGVTLIRKVLARGQVPPPYLIVVSAVLEHIDAEPRILDAIWRMYAKPVDRNAIKSDILALQSLKASGEEPQSSTAGNTTVEVLVAEDNEINAEVIRSMLESAGCEVTVAENGQLAIDALHGVEFDLIFMDVQMPTMDGLEATSIIRNTLGMTDIPIIALTANAFAEDRERCLAAGMNDFLTKPVNRDKVISIVRRYTAG</sequence>
<evidence type="ECO:0000256" key="2">
    <source>
        <dbReference type="ARBA" id="ARBA00004141"/>
    </source>
</evidence>
<dbReference type="SMART" id="SM00448">
    <property type="entry name" value="REC"/>
    <property type="match status" value="2"/>
</dbReference>
<dbReference type="PANTHER" id="PTHR45339:SF1">
    <property type="entry name" value="HYBRID SIGNAL TRANSDUCTION HISTIDINE KINASE J"/>
    <property type="match status" value="1"/>
</dbReference>
<evidence type="ECO:0000259" key="11">
    <source>
        <dbReference type="PROSITE" id="PS50110"/>
    </source>
</evidence>
<keyword evidence="5" id="KW-0812">Transmembrane</keyword>
<evidence type="ECO:0000313" key="13">
    <source>
        <dbReference type="Proteomes" id="UP001218788"/>
    </source>
</evidence>
<dbReference type="EC" id="2.7.13.3" evidence="3"/>
<dbReference type="Gene3D" id="3.30.565.10">
    <property type="entry name" value="Histidine kinase-like ATPase, C-terminal domain"/>
    <property type="match status" value="1"/>
</dbReference>
<keyword evidence="8" id="KW-0472">Membrane</keyword>
<keyword evidence="6" id="KW-1133">Transmembrane helix</keyword>
<feature type="modified residue" description="4-aspartylphosphate" evidence="9">
    <location>
        <position position="637"/>
    </location>
</feature>
<dbReference type="EMBL" id="JAQQXP010000001">
    <property type="protein sequence ID" value="MDC8831551.1"/>
    <property type="molecule type" value="Genomic_DNA"/>
</dbReference>
<evidence type="ECO:0000313" key="12">
    <source>
        <dbReference type="EMBL" id="MDC8831551.1"/>
    </source>
</evidence>
<dbReference type="CDD" id="cd16922">
    <property type="entry name" value="HATPase_EvgS-ArcB-TorS-like"/>
    <property type="match status" value="1"/>
</dbReference>
<organism evidence="12 13">
    <name type="scientific">Alteromonas gilva</name>
    <dbReference type="NCBI Taxonomy" id="2987522"/>
    <lineage>
        <taxon>Bacteria</taxon>
        <taxon>Pseudomonadati</taxon>
        <taxon>Pseudomonadota</taxon>
        <taxon>Gammaproteobacteria</taxon>
        <taxon>Alteromonadales</taxon>
        <taxon>Alteromonadaceae</taxon>
        <taxon>Alteromonas/Salinimonas group</taxon>
        <taxon>Alteromonas</taxon>
    </lineage>
</organism>
<dbReference type="RefSeq" id="WP_273640934.1">
    <property type="nucleotide sequence ID" value="NZ_JAQQXP010000001.1"/>
</dbReference>
<proteinExistence type="predicted"/>
<accession>A0ABT5L4Y8</accession>
<evidence type="ECO:0000256" key="9">
    <source>
        <dbReference type="PROSITE-ProRule" id="PRU00169"/>
    </source>
</evidence>
<dbReference type="InterPro" id="IPR011006">
    <property type="entry name" value="CheY-like_superfamily"/>
</dbReference>
<dbReference type="InterPro" id="IPR005467">
    <property type="entry name" value="His_kinase_dom"/>
</dbReference>
<feature type="modified residue" description="4-aspartylphosphate" evidence="9">
    <location>
        <position position="501"/>
    </location>
</feature>
<dbReference type="Proteomes" id="UP001218788">
    <property type="component" value="Unassembled WGS sequence"/>
</dbReference>
<dbReference type="PROSITE" id="PS50110">
    <property type="entry name" value="RESPONSE_REGULATORY"/>
    <property type="match status" value="2"/>
</dbReference>